<protein>
    <submittedName>
        <fullName evidence="1">Uncharacterized protein</fullName>
    </submittedName>
</protein>
<dbReference type="Gene3D" id="3.40.50.1820">
    <property type="entry name" value="alpha/beta hydrolase"/>
    <property type="match status" value="1"/>
</dbReference>
<dbReference type="PRINTS" id="PR00111">
    <property type="entry name" value="ABHYDROLASE"/>
</dbReference>
<dbReference type="InterPro" id="IPR029058">
    <property type="entry name" value="AB_hydrolase_fold"/>
</dbReference>
<dbReference type="PANTHER" id="PTHR43798:SF33">
    <property type="entry name" value="HYDROLASE, PUTATIVE (AFU_ORTHOLOGUE AFUA_2G14860)-RELATED"/>
    <property type="match status" value="1"/>
</dbReference>
<reference evidence="1 2" key="1">
    <citation type="submission" date="2018-01" db="EMBL/GenBank/DDBJ databases">
        <title>Complete genome sequence of Bacteriovorax stolpii DSM12778.</title>
        <authorList>
            <person name="Tang B."/>
            <person name="Chang J."/>
        </authorList>
    </citation>
    <scope>NUCLEOTIDE SEQUENCE [LARGE SCALE GENOMIC DNA]</scope>
    <source>
        <strain evidence="1 2">DSM 12778</strain>
    </source>
</reference>
<dbReference type="InterPro" id="IPR050266">
    <property type="entry name" value="AB_hydrolase_sf"/>
</dbReference>
<dbReference type="GO" id="GO:0016020">
    <property type="term" value="C:membrane"/>
    <property type="evidence" value="ECO:0007669"/>
    <property type="project" value="TreeGrafter"/>
</dbReference>
<evidence type="ECO:0000313" key="1">
    <source>
        <dbReference type="EMBL" id="AUN98479.1"/>
    </source>
</evidence>
<dbReference type="Proteomes" id="UP000235584">
    <property type="component" value="Chromosome"/>
</dbReference>
<dbReference type="EMBL" id="CP025704">
    <property type="protein sequence ID" value="AUN98479.1"/>
    <property type="molecule type" value="Genomic_DNA"/>
</dbReference>
<dbReference type="RefSeq" id="WP_102243770.1">
    <property type="nucleotide sequence ID" value="NZ_CP025704.1"/>
</dbReference>
<dbReference type="PANTHER" id="PTHR43798">
    <property type="entry name" value="MONOACYLGLYCEROL LIPASE"/>
    <property type="match status" value="1"/>
</dbReference>
<dbReference type="AlphaFoldDB" id="A0A2K9NSI3"/>
<name>A0A2K9NSI3_BACTC</name>
<accession>A0A2K9NSI3</accession>
<dbReference type="Pfam" id="PF00561">
    <property type="entry name" value="Abhydrolase_1"/>
    <property type="match status" value="1"/>
</dbReference>
<organism evidence="1 2">
    <name type="scientific">Bacteriovorax stolpii</name>
    <name type="common">Bdellovibrio stolpii</name>
    <dbReference type="NCBI Taxonomy" id="960"/>
    <lineage>
        <taxon>Bacteria</taxon>
        <taxon>Pseudomonadati</taxon>
        <taxon>Bdellovibrionota</taxon>
        <taxon>Bacteriovoracia</taxon>
        <taxon>Bacteriovoracales</taxon>
        <taxon>Bacteriovoracaceae</taxon>
        <taxon>Bacteriovorax</taxon>
    </lineage>
</organism>
<dbReference type="KEGG" id="bsto:C0V70_10250"/>
<proteinExistence type="predicted"/>
<keyword evidence="2" id="KW-1185">Reference proteome</keyword>
<sequence>MKLSKITRDFGDVAFYTEGTGPFLLGLSGFTCSHYNFIDLVPELKKHFTVVLIDNRATGKSSGTSQDYLMKDLAEDALAVMDSLGAKTFGLMGISMGGFIAQEVVRLAPERVSALSLMCTTSGPPTFDHPKKLTEADLRASALWPAKDYAEFMTRFTTHESLEKNHPEIFQRIINFRMENPMDLEEKIRQNKAAVTFLETPYDLSAIKCPTYALAGAGDRFVSPESPAIFKTKIPHAEVELIPETDHYFFMEKPTLVGEKLNNFFKGKLS</sequence>
<dbReference type="InterPro" id="IPR000073">
    <property type="entry name" value="AB_hydrolase_1"/>
</dbReference>
<gene>
    <name evidence="1" type="ORF">C0V70_10250</name>
</gene>
<evidence type="ECO:0000313" key="2">
    <source>
        <dbReference type="Proteomes" id="UP000235584"/>
    </source>
</evidence>
<dbReference type="SUPFAM" id="SSF53474">
    <property type="entry name" value="alpha/beta-Hydrolases"/>
    <property type="match status" value="1"/>
</dbReference>